<reference evidence="2" key="1">
    <citation type="submission" date="2022-09" db="EMBL/GenBank/DDBJ databases">
        <title>Intensive care unit water sources are persistently colonized with multi-drug resistant bacteria and are the site of extensive horizontal gene transfer of antibiotic resistance genes.</title>
        <authorList>
            <person name="Diorio-Toth L."/>
        </authorList>
    </citation>
    <scope>NUCLEOTIDE SEQUENCE</scope>
    <source>
        <strain evidence="2">GD03686</strain>
        <strain evidence="1">GD04130</strain>
    </source>
</reference>
<dbReference type="Proteomes" id="UP001161294">
    <property type="component" value="Unassembled WGS sequence"/>
</dbReference>
<gene>
    <name evidence="2" type="ORF">N5J23_09880</name>
    <name evidence="1" type="ORF">N7330_07335</name>
</gene>
<name>A0AA42W378_9BURK</name>
<evidence type="ECO:0000313" key="1">
    <source>
        <dbReference type="EMBL" id="MDH0362866.1"/>
    </source>
</evidence>
<evidence type="ECO:0000313" key="3">
    <source>
        <dbReference type="Proteomes" id="UP001161294"/>
    </source>
</evidence>
<comment type="caution">
    <text evidence="2">The sequence shown here is derived from an EMBL/GenBank/DDBJ whole genome shotgun (WGS) entry which is preliminary data.</text>
</comment>
<dbReference type="Proteomes" id="UP001158297">
    <property type="component" value="Unassembled WGS sequence"/>
</dbReference>
<organism evidence="2 3">
    <name type="scientific">Comamonas aquatica</name>
    <dbReference type="NCBI Taxonomy" id="225991"/>
    <lineage>
        <taxon>Bacteria</taxon>
        <taxon>Pseudomonadati</taxon>
        <taxon>Pseudomonadota</taxon>
        <taxon>Betaproteobacteria</taxon>
        <taxon>Burkholderiales</taxon>
        <taxon>Comamonadaceae</taxon>
        <taxon>Comamonas</taxon>
    </lineage>
</organism>
<proteinExistence type="predicted"/>
<dbReference type="EMBL" id="JAODZU010000006">
    <property type="protein sequence ID" value="MDH0362866.1"/>
    <property type="molecule type" value="Genomic_DNA"/>
</dbReference>
<dbReference type="EMBL" id="JAOCJW010000017">
    <property type="protein sequence ID" value="MDH2005850.1"/>
    <property type="molecule type" value="Genomic_DNA"/>
</dbReference>
<evidence type="ECO:0000313" key="2">
    <source>
        <dbReference type="EMBL" id="MDH2005850.1"/>
    </source>
</evidence>
<accession>A0AA42W378</accession>
<protein>
    <recommendedName>
        <fullName evidence="4">CopL family metal-binding regulatory protein</fullName>
    </recommendedName>
</protein>
<dbReference type="AlphaFoldDB" id="A0AA42W378"/>
<sequence length="140" mass="14271">MPMRRLLPLFMILLLTLRGLLGDAMAMGSLPNAGDHMPTAVAAVQTAPQAHHHAQTTADDAHAHAAEAQAMHCEATPTAPTCGGSHHTTACAACGICHSAFSPPLLLAPCQDLPTQAAPASGRADFASATLVQATKPPIA</sequence>
<dbReference type="RefSeq" id="WP_279849259.1">
    <property type="nucleotide sequence ID" value="NZ_JAOCET010000001.1"/>
</dbReference>
<evidence type="ECO:0008006" key="4">
    <source>
        <dbReference type="Google" id="ProtNLM"/>
    </source>
</evidence>